<comment type="caution">
    <text evidence="3">The sequence shown here is derived from an EMBL/GenBank/DDBJ whole genome shotgun (WGS) entry which is preliminary data.</text>
</comment>
<name>A0A5R9F6H6_9BACL</name>
<dbReference type="GO" id="GO:0016799">
    <property type="term" value="F:hydrolase activity, hydrolyzing N-glycosyl compounds"/>
    <property type="evidence" value="ECO:0007669"/>
    <property type="project" value="TreeGrafter"/>
</dbReference>
<gene>
    <name evidence="3" type="ORF">FCL54_16990</name>
</gene>
<dbReference type="Gene3D" id="3.40.50.450">
    <property type="match status" value="1"/>
</dbReference>
<dbReference type="RefSeq" id="WP_138127976.1">
    <property type="nucleotide sequence ID" value="NZ_SWLG01000013.1"/>
</dbReference>
<keyword evidence="4" id="KW-1185">Reference proteome</keyword>
<evidence type="ECO:0000256" key="1">
    <source>
        <dbReference type="ARBA" id="ARBA00006763"/>
    </source>
</evidence>
<keyword evidence="2" id="KW-0203">Cytokinin biosynthesis</keyword>
<reference evidence="3 4" key="1">
    <citation type="submission" date="2019-04" db="EMBL/GenBank/DDBJ databases">
        <title>Bacillus caeni sp. nov., a bacterium isolated from mangrove sediment.</title>
        <authorList>
            <person name="Huang H."/>
            <person name="Mo K."/>
            <person name="Hu Y."/>
        </authorList>
    </citation>
    <scope>NUCLEOTIDE SEQUENCE [LARGE SCALE GENOMIC DNA]</scope>
    <source>
        <strain evidence="3 4">HB172195</strain>
    </source>
</reference>
<organism evidence="3 4">
    <name type="scientific">Exobacillus caeni</name>
    <dbReference type="NCBI Taxonomy" id="2574798"/>
    <lineage>
        <taxon>Bacteria</taxon>
        <taxon>Bacillati</taxon>
        <taxon>Bacillota</taxon>
        <taxon>Bacilli</taxon>
        <taxon>Bacillales</taxon>
        <taxon>Guptibacillaceae</taxon>
        <taxon>Exobacillus</taxon>
    </lineage>
</organism>
<dbReference type="Pfam" id="PF03641">
    <property type="entry name" value="Lysine_decarbox"/>
    <property type="match status" value="1"/>
</dbReference>
<protein>
    <recommendedName>
        <fullName evidence="2">Cytokinin riboside 5'-monophosphate phosphoribohydrolase</fullName>
        <ecNumber evidence="2">3.2.2.n1</ecNumber>
    </recommendedName>
</protein>
<dbReference type="PANTHER" id="PTHR31223">
    <property type="entry name" value="LOG FAMILY PROTEIN YJL055W"/>
    <property type="match status" value="1"/>
</dbReference>
<dbReference type="OrthoDB" id="9801098at2"/>
<dbReference type="InterPro" id="IPR031100">
    <property type="entry name" value="LOG_fam"/>
</dbReference>
<sequence length="198" mass="22348">MANQLKKLCVFCGSSPGKSEIYMEKVKLLGNEFASQNIALVYGGGNVGLMGEISRAVLEDGGNVTGVIPKKIYENVEHVELTELFVVDTMHERKAKMYEIADGFIAMPGGVGTLEELAEVITWYQLGYHNKPVGLYNIDGYYEGLLDLFEHMIEEGFMKRQNIQSIIVDDDPVQLLRKMENVQVQNIDKYKDRFTDKL</sequence>
<dbReference type="AlphaFoldDB" id="A0A5R9F6H6"/>
<evidence type="ECO:0000256" key="2">
    <source>
        <dbReference type="RuleBase" id="RU363015"/>
    </source>
</evidence>
<accession>A0A5R9F6H6</accession>
<dbReference type="Proteomes" id="UP000308230">
    <property type="component" value="Unassembled WGS sequence"/>
</dbReference>
<dbReference type="GO" id="GO:0009691">
    <property type="term" value="P:cytokinin biosynthetic process"/>
    <property type="evidence" value="ECO:0007669"/>
    <property type="project" value="UniProtKB-UniRule"/>
</dbReference>
<dbReference type="NCBIfam" id="TIGR00730">
    <property type="entry name" value="Rossman fold protein, TIGR00730 family"/>
    <property type="match status" value="1"/>
</dbReference>
<dbReference type="SUPFAM" id="SSF102405">
    <property type="entry name" value="MCP/YpsA-like"/>
    <property type="match status" value="1"/>
</dbReference>
<keyword evidence="2" id="KW-0378">Hydrolase</keyword>
<dbReference type="EMBL" id="SWLG01000013">
    <property type="protein sequence ID" value="TLS36084.1"/>
    <property type="molecule type" value="Genomic_DNA"/>
</dbReference>
<comment type="similarity">
    <text evidence="1 2">Belongs to the LOG family.</text>
</comment>
<proteinExistence type="inferred from homology"/>
<dbReference type="EC" id="3.2.2.n1" evidence="2"/>
<dbReference type="GO" id="GO:0005829">
    <property type="term" value="C:cytosol"/>
    <property type="evidence" value="ECO:0007669"/>
    <property type="project" value="TreeGrafter"/>
</dbReference>
<dbReference type="PANTHER" id="PTHR31223:SF70">
    <property type="entry name" value="LOG FAMILY PROTEIN YJL055W"/>
    <property type="match status" value="1"/>
</dbReference>
<evidence type="ECO:0000313" key="4">
    <source>
        <dbReference type="Proteomes" id="UP000308230"/>
    </source>
</evidence>
<dbReference type="InterPro" id="IPR005269">
    <property type="entry name" value="LOG"/>
</dbReference>
<evidence type="ECO:0000313" key="3">
    <source>
        <dbReference type="EMBL" id="TLS36084.1"/>
    </source>
</evidence>